<evidence type="ECO:0000313" key="1">
    <source>
        <dbReference type="EMBL" id="MPN54678.1"/>
    </source>
</evidence>
<proteinExistence type="predicted"/>
<sequence length="82" mass="8752">MDVHAAPEHNGAGLRNARIHGLQLHGGDGIHMLRRLAVAEHGIEVQQLSHDVGSRRGGRVGQCVKVELQMADQPPGALSLSH</sequence>
<organism evidence="1">
    <name type="scientific">bioreactor metagenome</name>
    <dbReference type="NCBI Taxonomy" id="1076179"/>
    <lineage>
        <taxon>unclassified sequences</taxon>
        <taxon>metagenomes</taxon>
        <taxon>ecological metagenomes</taxon>
    </lineage>
</organism>
<dbReference type="AlphaFoldDB" id="A0A645ITF5"/>
<name>A0A645ITF5_9ZZZZ</name>
<dbReference type="EMBL" id="VSSQ01123160">
    <property type="protein sequence ID" value="MPN54678.1"/>
    <property type="molecule type" value="Genomic_DNA"/>
</dbReference>
<comment type="caution">
    <text evidence="1">The sequence shown here is derived from an EMBL/GenBank/DDBJ whole genome shotgun (WGS) entry which is preliminary data.</text>
</comment>
<reference evidence="1" key="1">
    <citation type="submission" date="2019-08" db="EMBL/GenBank/DDBJ databases">
        <authorList>
            <person name="Kucharzyk K."/>
            <person name="Murdoch R.W."/>
            <person name="Higgins S."/>
            <person name="Loffler F."/>
        </authorList>
    </citation>
    <scope>NUCLEOTIDE SEQUENCE</scope>
</reference>
<gene>
    <name evidence="1" type="ORF">SDC9_202355</name>
</gene>
<protein>
    <submittedName>
        <fullName evidence="1">Uncharacterized protein</fullName>
    </submittedName>
</protein>
<accession>A0A645ITF5</accession>